<keyword evidence="7 8" id="KW-0472">Membrane</keyword>
<gene>
    <name evidence="10" type="ORF">OIE46_02750</name>
</gene>
<feature type="transmembrane region" description="Helical" evidence="8">
    <location>
        <begin position="252"/>
        <end position="275"/>
    </location>
</feature>
<evidence type="ECO:0000256" key="8">
    <source>
        <dbReference type="RuleBase" id="RU363032"/>
    </source>
</evidence>
<feature type="transmembrane region" description="Helical" evidence="8">
    <location>
        <begin position="87"/>
        <end position="109"/>
    </location>
</feature>
<dbReference type="AlphaFoldDB" id="A0AAQ0ENV1"/>
<dbReference type="InterPro" id="IPR035906">
    <property type="entry name" value="MetI-like_sf"/>
</dbReference>
<keyword evidence="6 8" id="KW-1133">Transmembrane helix</keyword>
<dbReference type="InterPro" id="IPR000515">
    <property type="entry name" value="MetI-like"/>
</dbReference>
<evidence type="ECO:0000313" key="11">
    <source>
        <dbReference type="Proteomes" id="UP001164481"/>
    </source>
</evidence>
<evidence type="ECO:0000256" key="3">
    <source>
        <dbReference type="ARBA" id="ARBA00022448"/>
    </source>
</evidence>
<evidence type="ECO:0000256" key="5">
    <source>
        <dbReference type="ARBA" id="ARBA00022692"/>
    </source>
</evidence>
<protein>
    <submittedName>
        <fullName evidence="10">ABC transporter permease</fullName>
    </submittedName>
</protein>
<accession>A0AAQ0ENV1</accession>
<feature type="domain" description="ABC transmembrane type-1" evidence="9">
    <location>
        <begin position="83"/>
        <end position="272"/>
    </location>
</feature>
<dbReference type="EMBL" id="CP107525">
    <property type="protein sequence ID" value="UZW64273.1"/>
    <property type="molecule type" value="Genomic_DNA"/>
</dbReference>
<proteinExistence type="inferred from homology"/>
<organism evidence="10 11">
    <name type="scientific">Mycoplasmopsis synoviae</name>
    <name type="common">Mycoplasma synoviae</name>
    <dbReference type="NCBI Taxonomy" id="2109"/>
    <lineage>
        <taxon>Bacteria</taxon>
        <taxon>Bacillati</taxon>
        <taxon>Mycoplasmatota</taxon>
        <taxon>Mycoplasmoidales</taxon>
        <taxon>Metamycoplasmataceae</taxon>
        <taxon>Mycoplasmopsis</taxon>
    </lineage>
</organism>
<reference evidence="10" key="1">
    <citation type="submission" date="2022-10" db="EMBL/GenBank/DDBJ databases">
        <authorList>
            <person name="Wei X."/>
        </authorList>
    </citation>
    <scope>NUCLEOTIDE SEQUENCE</scope>
    <source>
        <strain evidence="10">SD2</strain>
    </source>
</reference>
<keyword evidence="5 8" id="KW-0812">Transmembrane</keyword>
<reference evidence="10" key="2">
    <citation type="submission" date="2022-11" db="EMBL/GenBank/DDBJ databases">
        <title>complete genomes of mycoplasma synoviae ZX313 strain and SD2 strain.</title>
        <authorList>
            <person name="Zhong Q."/>
        </authorList>
    </citation>
    <scope>NUCLEOTIDE SEQUENCE</scope>
    <source>
        <strain evidence="10">SD2</strain>
    </source>
</reference>
<comment type="subcellular location">
    <subcellularLocation>
        <location evidence="1 8">Cell membrane</location>
        <topology evidence="1 8">Multi-pass membrane protein</topology>
    </subcellularLocation>
</comment>
<evidence type="ECO:0000259" key="9">
    <source>
        <dbReference type="PROSITE" id="PS50928"/>
    </source>
</evidence>
<comment type="similarity">
    <text evidence="2">Belongs to the binding-protein-dependent transport system permease family. CysTW subfamily.</text>
</comment>
<dbReference type="RefSeq" id="WP_109537216.1">
    <property type="nucleotide sequence ID" value="NZ_CP012624.1"/>
</dbReference>
<feature type="transmembrane region" description="Helical" evidence="8">
    <location>
        <begin position="130"/>
        <end position="151"/>
    </location>
</feature>
<feature type="transmembrane region" description="Helical" evidence="8">
    <location>
        <begin position="206"/>
        <end position="232"/>
    </location>
</feature>
<evidence type="ECO:0000256" key="7">
    <source>
        <dbReference type="ARBA" id="ARBA00023136"/>
    </source>
</evidence>
<evidence type="ECO:0000256" key="2">
    <source>
        <dbReference type="ARBA" id="ARBA00007069"/>
    </source>
</evidence>
<keyword evidence="3 8" id="KW-0813">Transport</keyword>
<dbReference type="PANTHER" id="PTHR43848">
    <property type="entry name" value="PUTRESCINE TRANSPORT SYSTEM PERMEASE PROTEIN POTI"/>
    <property type="match status" value="1"/>
</dbReference>
<feature type="transmembrane region" description="Helical" evidence="8">
    <location>
        <begin position="157"/>
        <end position="177"/>
    </location>
</feature>
<dbReference type="GO" id="GO:0005886">
    <property type="term" value="C:plasma membrane"/>
    <property type="evidence" value="ECO:0007669"/>
    <property type="project" value="UniProtKB-SubCell"/>
</dbReference>
<dbReference type="SUPFAM" id="SSF161098">
    <property type="entry name" value="MetI-like"/>
    <property type="match status" value="1"/>
</dbReference>
<evidence type="ECO:0000256" key="4">
    <source>
        <dbReference type="ARBA" id="ARBA00022475"/>
    </source>
</evidence>
<evidence type="ECO:0000256" key="6">
    <source>
        <dbReference type="ARBA" id="ARBA00022989"/>
    </source>
</evidence>
<sequence>MNKNNQNFVFRSINYLSDFSNWKTILRSSYIYVILLAVYIPLFFGLVFSFNQETPKGEFNTTWTKGTFENWRNLFDFGRDASAVNSFLLAFTVGFINVFLSLITVYALYRQKNKLAKPAVLSNSNIPLVNPDNITAIGLVLVFGLFFGITATDSEGFFRVIIGHVVMVIPYGISLSLPRSYKFNNNLFEASQDLGYSKLRSWFKTYFVYMLPSILMTFVVSFVFSIDDFIIARTVSNTSTLGTKLYEGAFQAWGLILGSIVLIITLVGNVIYTIINARKKK</sequence>
<dbReference type="Gene3D" id="1.10.3720.10">
    <property type="entry name" value="MetI-like"/>
    <property type="match status" value="1"/>
</dbReference>
<dbReference type="InterPro" id="IPR051789">
    <property type="entry name" value="Bact_Polyamine_Transport"/>
</dbReference>
<name>A0AAQ0ENV1_MYCSY</name>
<dbReference type="GO" id="GO:0055085">
    <property type="term" value="P:transmembrane transport"/>
    <property type="evidence" value="ECO:0007669"/>
    <property type="project" value="InterPro"/>
</dbReference>
<evidence type="ECO:0000256" key="1">
    <source>
        <dbReference type="ARBA" id="ARBA00004651"/>
    </source>
</evidence>
<dbReference type="PROSITE" id="PS50928">
    <property type="entry name" value="ABC_TM1"/>
    <property type="match status" value="1"/>
</dbReference>
<dbReference type="Pfam" id="PF00528">
    <property type="entry name" value="BPD_transp_1"/>
    <property type="match status" value="1"/>
</dbReference>
<feature type="transmembrane region" description="Helical" evidence="8">
    <location>
        <begin position="30"/>
        <end position="50"/>
    </location>
</feature>
<dbReference type="Proteomes" id="UP001164481">
    <property type="component" value="Chromosome"/>
</dbReference>
<evidence type="ECO:0000313" key="10">
    <source>
        <dbReference type="EMBL" id="UZW64273.1"/>
    </source>
</evidence>
<dbReference type="PANTHER" id="PTHR43848:SF2">
    <property type="entry name" value="PUTRESCINE TRANSPORT SYSTEM PERMEASE PROTEIN POTI"/>
    <property type="match status" value="1"/>
</dbReference>
<keyword evidence="4" id="KW-1003">Cell membrane</keyword>